<dbReference type="FunFam" id="3.30.300.30:FF:000005">
    <property type="entry name" value="Acyl-coenzyme A synthetase ACSM5, mitochondrial"/>
    <property type="match status" value="1"/>
</dbReference>
<dbReference type="GO" id="GO:0006637">
    <property type="term" value="P:acyl-CoA metabolic process"/>
    <property type="evidence" value="ECO:0007669"/>
    <property type="project" value="TreeGrafter"/>
</dbReference>
<dbReference type="STRING" id="1121439.dsat_0314"/>
<evidence type="ECO:0000313" key="8">
    <source>
        <dbReference type="Proteomes" id="UP000014975"/>
    </source>
</evidence>
<dbReference type="Gene3D" id="3.30.300.30">
    <property type="match status" value="1"/>
</dbReference>
<dbReference type="InterPro" id="IPR042099">
    <property type="entry name" value="ANL_N_sf"/>
</dbReference>
<evidence type="ECO:0000313" key="7">
    <source>
        <dbReference type="EMBL" id="EPR32873.1"/>
    </source>
</evidence>
<dbReference type="EMBL" id="ATHI01000026">
    <property type="protein sequence ID" value="EPR32873.1"/>
    <property type="molecule type" value="Genomic_DNA"/>
</dbReference>
<keyword evidence="3" id="KW-0547">Nucleotide-binding</keyword>
<dbReference type="InterPro" id="IPR020845">
    <property type="entry name" value="AMP-binding_CS"/>
</dbReference>
<dbReference type="PATRIC" id="fig|1121439.3.peg.1663"/>
<evidence type="ECO:0000259" key="6">
    <source>
        <dbReference type="Pfam" id="PF13193"/>
    </source>
</evidence>
<dbReference type="SUPFAM" id="SSF56801">
    <property type="entry name" value="Acetyl-CoA synthetase-like"/>
    <property type="match status" value="1"/>
</dbReference>
<evidence type="ECO:0000256" key="2">
    <source>
        <dbReference type="ARBA" id="ARBA00022598"/>
    </source>
</evidence>
<dbReference type="PANTHER" id="PTHR43605:SF10">
    <property type="entry name" value="ACYL-COA SYNTHETASE MEDIUM CHAIN FAMILY MEMBER 3"/>
    <property type="match status" value="1"/>
</dbReference>
<dbReference type="PANTHER" id="PTHR43605">
    <property type="entry name" value="ACYL-COENZYME A SYNTHETASE"/>
    <property type="match status" value="1"/>
</dbReference>
<evidence type="ECO:0000256" key="3">
    <source>
        <dbReference type="ARBA" id="ARBA00022741"/>
    </source>
</evidence>
<dbReference type="GO" id="GO:0015645">
    <property type="term" value="F:fatty acid ligase activity"/>
    <property type="evidence" value="ECO:0007669"/>
    <property type="project" value="TreeGrafter"/>
</dbReference>
<dbReference type="eggNOG" id="COG0365">
    <property type="taxonomic scope" value="Bacteria"/>
</dbReference>
<dbReference type="InterPro" id="IPR051087">
    <property type="entry name" value="Mitochondrial_ACSM"/>
</dbReference>
<accession>S7UKN9</accession>
<keyword evidence="4" id="KW-0067">ATP-binding</keyword>
<dbReference type="Gene3D" id="3.40.50.12780">
    <property type="entry name" value="N-terminal domain of ligase-like"/>
    <property type="match status" value="1"/>
</dbReference>
<dbReference type="AlphaFoldDB" id="S7UKN9"/>
<organism evidence="7 8">
    <name type="scientific">Alkalidesulfovibrio alkalitolerans DSM 16529</name>
    <dbReference type="NCBI Taxonomy" id="1121439"/>
    <lineage>
        <taxon>Bacteria</taxon>
        <taxon>Pseudomonadati</taxon>
        <taxon>Thermodesulfobacteriota</taxon>
        <taxon>Desulfovibrionia</taxon>
        <taxon>Desulfovibrionales</taxon>
        <taxon>Desulfovibrionaceae</taxon>
        <taxon>Alkalidesulfovibrio</taxon>
    </lineage>
</organism>
<keyword evidence="2 7" id="KW-0436">Ligase</keyword>
<dbReference type="InterPro" id="IPR000873">
    <property type="entry name" value="AMP-dep_synth/lig_dom"/>
</dbReference>
<gene>
    <name evidence="7" type="ORF">dsat_0314</name>
</gene>
<evidence type="ECO:0000256" key="1">
    <source>
        <dbReference type="ARBA" id="ARBA00006432"/>
    </source>
</evidence>
<dbReference type="InterPro" id="IPR045851">
    <property type="entry name" value="AMP-bd_C_sf"/>
</dbReference>
<dbReference type="Pfam" id="PF00501">
    <property type="entry name" value="AMP-binding"/>
    <property type="match status" value="1"/>
</dbReference>
<keyword evidence="8" id="KW-1185">Reference proteome</keyword>
<dbReference type="GO" id="GO:0004321">
    <property type="term" value="F:fatty-acyl-CoA synthase activity"/>
    <property type="evidence" value="ECO:0007669"/>
    <property type="project" value="TreeGrafter"/>
</dbReference>
<dbReference type="InterPro" id="IPR025110">
    <property type="entry name" value="AMP-bd_C"/>
</dbReference>
<dbReference type="PROSITE" id="PS00455">
    <property type="entry name" value="AMP_BINDING"/>
    <property type="match status" value="1"/>
</dbReference>
<protein>
    <submittedName>
        <fullName evidence="7">AMP-dependent synthetase and ligase</fullName>
    </submittedName>
</protein>
<evidence type="ECO:0000256" key="4">
    <source>
        <dbReference type="ARBA" id="ARBA00022840"/>
    </source>
</evidence>
<dbReference type="GO" id="GO:0016405">
    <property type="term" value="F:CoA-ligase activity"/>
    <property type="evidence" value="ECO:0007669"/>
    <property type="project" value="UniProtKB-ARBA"/>
</dbReference>
<reference evidence="7 8" key="1">
    <citation type="journal article" date="2013" name="Genome Announc.">
        <title>Draft genome sequences for three mercury-methylating, sulfate-reducing bacteria.</title>
        <authorList>
            <person name="Brown S.D."/>
            <person name="Hurt R.A.Jr."/>
            <person name="Gilmour C.C."/>
            <person name="Elias D.A."/>
        </authorList>
    </citation>
    <scope>NUCLEOTIDE SEQUENCE [LARGE SCALE GENOMIC DNA]</scope>
    <source>
        <strain evidence="7 8">DSM 16529</strain>
    </source>
</reference>
<comment type="similarity">
    <text evidence="1">Belongs to the ATP-dependent AMP-binding enzyme family.</text>
</comment>
<comment type="caution">
    <text evidence="7">The sequence shown here is derived from an EMBL/GenBank/DDBJ whole genome shotgun (WGS) entry which is preliminary data.</text>
</comment>
<dbReference type="GO" id="GO:0005524">
    <property type="term" value="F:ATP binding"/>
    <property type="evidence" value="ECO:0007669"/>
    <property type="project" value="UniProtKB-KW"/>
</dbReference>
<sequence length="549" mass="60634">MTARYSFASHEEFLAEFSLEIPENYNFAFDFLDAMARIEPEKIAMVHVDDQGARREYDFGYFAAQSARLANALAARGLARGDRVMLVLHRRVEFWVSMLALHRLGAVAVPSPALLTAKDIQFRVNHAAIKACIVDQGAAARVNEARAACPTLALCVCAADGQAAAPLGWLDYHALAAAAPETFPVPADKPGGDDPLLIFFTSGTTGMPKMVVHTHRYPLGHFVTGVYWHDLRETDLHLTLADTGWGKAVWGKFYGQWMAGAAVFTWDFRGKFEPARLLELLAEHEVTSFCAPPTVYRFLVRQDLSRYDLSALRHCTTAGELLNDSVFHAWKEATGLPIFEGYGQTETVLQIATFPFMTPRPGSIGKPAPGWDIVLLDETGRPCPPGEEGDICVRIDTKRPIGLFTGYLDEPDKTRNAMDHAFYRTGDKAWMDEEGYYWFMGRNDDLIKSSGYRIGPFEVESALVSHPAVVEAAVTGVPDSERGQAVKATVVLAAGFAPSDELTRELQAHVKTVTAPYKYPRVIEYVAELPKTISGKIKRGEIRERDAGS</sequence>
<feature type="domain" description="AMP-binding enzyme C-terminal" evidence="6">
    <location>
        <begin position="458"/>
        <end position="536"/>
    </location>
</feature>
<dbReference type="Pfam" id="PF13193">
    <property type="entry name" value="AMP-binding_C"/>
    <property type="match status" value="1"/>
</dbReference>
<feature type="domain" description="AMP-dependent synthetase/ligase" evidence="5">
    <location>
        <begin position="36"/>
        <end position="407"/>
    </location>
</feature>
<dbReference type="GO" id="GO:0006633">
    <property type="term" value="P:fatty acid biosynthetic process"/>
    <property type="evidence" value="ECO:0007669"/>
    <property type="project" value="TreeGrafter"/>
</dbReference>
<dbReference type="Proteomes" id="UP000014975">
    <property type="component" value="Unassembled WGS sequence"/>
</dbReference>
<name>S7UKN9_9BACT</name>
<evidence type="ECO:0000259" key="5">
    <source>
        <dbReference type="Pfam" id="PF00501"/>
    </source>
</evidence>
<dbReference type="RefSeq" id="WP_020887008.1">
    <property type="nucleotide sequence ID" value="NZ_ATHI01000026.1"/>
</dbReference>
<proteinExistence type="inferred from homology"/>